<dbReference type="Proteomes" id="UP000318405">
    <property type="component" value="Unassembled WGS sequence"/>
</dbReference>
<dbReference type="PANTHER" id="PTHR30136">
    <property type="entry name" value="HELIX-TURN-HELIX TRANSCRIPTIONAL REGULATOR, ICLR FAMILY"/>
    <property type="match status" value="1"/>
</dbReference>
<dbReference type="SUPFAM" id="SSF46785">
    <property type="entry name" value="Winged helix' DNA-binding domain"/>
    <property type="match status" value="1"/>
</dbReference>
<evidence type="ECO:0000259" key="4">
    <source>
        <dbReference type="PROSITE" id="PS51077"/>
    </source>
</evidence>
<dbReference type="Gene3D" id="3.30.450.40">
    <property type="match status" value="1"/>
</dbReference>
<dbReference type="Pfam" id="PF01614">
    <property type="entry name" value="IclR_C"/>
    <property type="match status" value="1"/>
</dbReference>
<proteinExistence type="predicted"/>
<feature type="domain" description="HTH iclR-type" evidence="4">
    <location>
        <begin position="14"/>
        <end position="77"/>
    </location>
</feature>
<keyword evidence="7" id="KW-1185">Reference proteome</keyword>
<protein>
    <submittedName>
        <fullName evidence="6">IclR family transcriptional regulator</fullName>
    </submittedName>
</protein>
<keyword evidence="3" id="KW-0804">Transcription</keyword>
<dbReference type="Pfam" id="PF09339">
    <property type="entry name" value="HTH_IclR"/>
    <property type="match status" value="1"/>
</dbReference>
<feature type="domain" description="IclR-ED" evidence="5">
    <location>
        <begin position="78"/>
        <end position="260"/>
    </location>
</feature>
<dbReference type="SMART" id="SM00346">
    <property type="entry name" value="HTH_ICLR"/>
    <property type="match status" value="1"/>
</dbReference>
<dbReference type="SUPFAM" id="SSF55781">
    <property type="entry name" value="GAF domain-like"/>
    <property type="match status" value="1"/>
</dbReference>
<evidence type="ECO:0000313" key="7">
    <source>
        <dbReference type="Proteomes" id="UP000318405"/>
    </source>
</evidence>
<evidence type="ECO:0000313" key="6">
    <source>
        <dbReference type="EMBL" id="TSH92048.1"/>
    </source>
</evidence>
<reference evidence="6 7" key="1">
    <citation type="submission" date="2019-07" db="EMBL/GenBank/DDBJ databases">
        <title>Qingshengfaniella alkalisoli gen. nov., sp. nov., isolated from saline soil.</title>
        <authorList>
            <person name="Xu L."/>
            <person name="Huang X.-X."/>
            <person name="Sun J.-Q."/>
        </authorList>
    </citation>
    <scope>NUCLEOTIDE SEQUENCE [LARGE SCALE GENOMIC DNA]</scope>
    <source>
        <strain evidence="6 7">DSM 27279</strain>
    </source>
</reference>
<dbReference type="GO" id="GO:0045892">
    <property type="term" value="P:negative regulation of DNA-templated transcription"/>
    <property type="evidence" value="ECO:0007669"/>
    <property type="project" value="TreeGrafter"/>
</dbReference>
<evidence type="ECO:0000259" key="5">
    <source>
        <dbReference type="PROSITE" id="PS51078"/>
    </source>
</evidence>
<evidence type="ECO:0000256" key="1">
    <source>
        <dbReference type="ARBA" id="ARBA00023015"/>
    </source>
</evidence>
<dbReference type="PROSITE" id="PS51077">
    <property type="entry name" value="HTH_ICLR"/>
    <property type="match status" value="1"/>
</dbReference>
<dbReference type="EMBL" id="VLTJ01000031">
    <property type="protein sequence ID" value="TSH92048.1"/>
    <property type="molecule type" value="Genomic_DNA"/>
</dbReference>
<dbReference type="Gene3D" id="1.10.10.10">
    <property type="entry name" value="Winged helix-like DNA-binding domain superfamily/Winged helix DNA-binding domain"/>
    <property type="match status" value="1"/>
</dbReference>
<comment type="caution">
    <text evidence="6">The sequence shown here is derived from an EMBL/GenBank/DDBJ whole genome shotgun (WGS) entry which is preliminary data.</text>
</comment>
<dbReference type="RefSeq" id="WP_143949598.1">
    <property type="nucleotide sequence ID" value="NZ_BAABMB010000001.1"/>
</dbReference>
<dbReference type="InterPro" id="IPR005471">
    <property type="entry name" value="Tscrpt_reg_IclR_N"/>
</dbReference>
<evidence type="ECO:0000256" key="3">
    <source>
        <dbReference type="ARBA" id="ARBA00023163"/>
    </source>
</evidence>
<keyword evidence="1" id="KW-0805">Transcription regulation</keyword>
<dbReference type="InterPro" id="IPR014757">
    <property type="entry name" value="Tscrpt_reg_IclR_C"/>
</dbReference>
<accession>A0A556AGM2</accession>
<dbReference type="AlphaFoldDB" id="A0A556AGM2"/>
<name>A0A556AGM2_9BURK</name>
<dbReference type="InterPro" id="IPR029016">
    <property type="entry name" value="GAF-like_dom_sf"/>
</dbReference>
<dbReference type="InterPro" id="IPR050707">
    <property type="entry name" value="HTH_MetabolicPath_Reg"/>
</dbReference>
<dbReference type="OrthoDB" id="9807558at2"/>
<keyword evidence="2" id="KW-0238">DNA-binding</keyword>
<organism evidence="6 7">
    <name type="scientific">Verticiella sediminum</name>
    <dbReference type="NCBI Taxonomy" id="1247510"/>
    <lineage>
        <taxon>Bacteria</taxon>
        <taxon>Pseudomonadati</taxon>
        <taxon>Pseudomonadota</taxon>
        <taxon>Betaproteobacteria</taxon>
        <taxon>Burkholderiales</taxon>
        <taxon>Alcaligenaceae</taxon>
        <taxon>Verticiella</taxon>
    </lineage>
</organism>
<dbReference type="PANTHER" id="PTHR30136:SF39">
    <property type="entry name" value="TRANSCRIPTIONAL REGULATORY PROTEIN"/>
    <property type="match status" value="1"/>
</dbReference>
<dbReference type="InterPro" id="IPR036390">
    <property type="entry name" value="WH_DNA-bd_sf"/>
</dbReference>
<gene>
    <name evidence="6" type="ORF">FOZ76_17600</name>
</gene>
<dbReference type="PROSITE" id="PS51078">
    <property type="entry name" value="ICLR_ED"/>
    <property type="match status" value="1"/>
</dbReference>
<dbReference type="GO" id="GO:0003700">
    <property type="term" value="F:DNA-binding transcription factor activity"/>
    <property type="evidence" value="ECO:0007669"/>
    <property type="project" value="TreeGrafter"/>
</dbReference>
<dbReference type="GO" id="GO:0003677">
    <property type="term" value="F:DNA binding"/>
    <property type="evidence" value="ECO:0007669"/>
    <property type="project" value="UniProtKB-KW"/>
</dbReference>
<dbReference type="InterPro" id="IPR036388">
    <property type="entry name" value="WH-like_DNA-bd_sf"/>
</dbReference>
<evidence type="ECO:0000256" key="2">
    <source>
        <dbReference type="ARBA" id="ARBA00023125"/>
    </source>
</evidence>
<sequence>MDHAGEPTEASAGAQSVERAMELLRLVAMHGHTGARLLDLASRSGVARPTVHRILKRLCAERALAQEPSTKRYFLGPLLYEFGLATPSPVKRIDRLRPVLKRLADATDDTAYLTMRSGDEVVCVAIEEGAFPIRARTFELGARRPLGIGAAGLALLAALPRAELSEVLERNEAALTRSGLDGSIIERRAEQARVDGYAVSNGLITPGVTGIGFAIPSAAGYPYLAISIAAISSRMQEDRIGMLVKQCRLAARQIGALEAS</sequence>